<dbReference type="GO" id="GO:0097354">
    <property type="term" value="P:prenylation"/>
    <property type="evidence" value="ECO:0007669"/>
    <property type="project" value="UniProtKB-UniRule"/>
</dbReference>
<evidence type="ECO:0000256" key="9">
    <source>
        <dbReference type="ARBA" id="ARBA00022833"/>
    </source>
</evidence>
<comment type="catalytic activity">
    <reaction evidence="11">
        <text>L-cysteinyl-[protein] + (2E,6E)-farnesyl diphosphate = S-(2E,6E)-farnesyl-L-cysteinyl-[protein] + diphosphate</text>
        <dbReference type="Rhea" id="RHEA:13345"/>
        <dbReference type="Rhea" id="RHEA-COMP:10131"/>
        <dbReference type="Rhea" id="RHEA-COMP:11535"/>
        <dbReference type="ChEBI" id="CHEBI:29950"/>
        <dbReference type="ChEBI" id="CHEBI:33019"/>
        <dbReference type="ChEBI" id="CHEBI:86019"/>
        <dbReference type="ChEBI" id="CHEBI:175763"/>
        <dbReference type="EC" id="2.5.1.58"/>
    </reaction>
</comment>
<keyword evidence="8" id="KW-0677">Repeat</keyword>
<gene>
    <name evidence="16" type="ORF">KUF71_001409</name>
</gene>
<comment type="function">
    <text evidence="14">Catalyzes the transfer of a farnesyl moiety from farnesyl diphosphate to a cysteine at the fourth position from the C-terminus of several proteins. The beta subunit is responsible for peptide-binding.</text>
</comment>
<dbReference type="GO" id="GO:0005965">
    <property type="term" value="C:protein farnesyltransferase complex"/>
    <property type="evidence" value="ECO:0007669"/>
    <property type="project" value="UniProtKB-UniRule"/>
</dbReference>
<evidence type="ECO:0000256" key="12">
    <source>
        <dbReference type="ARBA" id="ARBA00055850"/>
    </source>
</evidence>
<keyword evidence="5 14" id="KW-0637">Prenyltransferase</keyword>
<evidence type="ECO:0000256" key="14">
    <source>
        <dbReference type="RuleBase" id="RU365056"/>
    </source>
</evidence>
<evidence type="ECO:0000256" key="10">
    <source>
        <dbReference type="ARBA" id="ARBA00023098"/>
    </source>
</evidence>
<name>A0AAE1HK43_9NEOP</name>
<evidence type="ECO:0000256" key="8">
    <source>
        <dbReference type="ARBA" id="ARBA00022737"/>
    </source>
</evidence>
<dbReference type="GO" id="GO:0006629">
    <property type="term" value="P:lipid metabolic process"/>
    <property type="evidence" value="ECO:0007669"/>
    <property type="project" value="UniProtKB-KW"/>
</dbReference>
<feature type="non-terminal residue" evidence="16">
    <location>
        <position position="431"/>
    </location>
</feature>
<comment type="subunit">
    <text evidence="14">Heterodimer of an alpha and a beta subunit.</text>
</comment>
<dbReference type="Proteomes" id="UP001219518">
    <property type="component" value="Unassembled WGS sequence"/>
</dbReference>
<comment type="function">
    <text evidence="12">Essential subunit of the farnesyltransferase complex. Catalyzes the transfer of a farnesyl moiety from farnesyl diphosphate to a cysteine at the fourth position from the C-terminus of several proteins having the C-terminal sequence Cys-aliphatic-aliphatic-X.</text>
</comment>
<dbReference type="InterPro" id="IPR026872">
    <property type="entry name" value="FTB"/>
</dbReference>
<evidence type="ECO:0000256" key="13">
    <source>
        <dbReference type="ARBA" id="ARBA00064192"/>
    </source>
</evidence>
<comment type="similarity">
    <text evidence="1 14">Belongs to the protein prenyltransferase subunit beta family.</text>
</comment>
<keyword evidence="9 14" id="KW-0862">Zinc</keyword>
<dbReference type="EC" id="2.5.1.58" evidence="2 14"/>
<keyword evidence="6 14" id="KW-0808">Transferase</keyword>
<feature type="domain" description="Prenyltransferase alpha-alpha toroid" evidence="15">
    <location>
        <begin position="81"/>
        <end position="408"/>
    </location>
</feature>
<evidence type="ECO:0000313" key="16">
    <source>
        <dbReference type="EMBL" id="KAK3922613.1"/>
    </source>
</evidence>
<evidence type="ECO:0000256" key="2">
    <source>
        <dbReference type="ARBA" id="ARBA00012702"/>
    </source>
</evidence>
<reference evidence="16" key="1">
    <citation type="submission" date="2021-07" db="EMBL/GenBank/DDBJ databases">
        <authorList>
            <person name="Catto M.A."/>
            <person name="Jacobson A."/>
            <person name="Kennedy G."/>
            <person name="Labadie P."/>
            <person name="Hunt B.G."/>
            <person name="Srinivasan R."/>
        </authorList>
    </citation>
    <scope>NUCLEOTIDE SEQUENCE</scope>
    <source>
        <strain evidence="16">PL_HMW_Pooled</strain>
        <tissue evidence="16">Head</tissue>
    </source>
</reference>
<accession>A0AAE1HK43</accession>
<dbReference type="PANTHER" id="PTHR11774:SF6">
    <property type="entry name" value="PROTEIN FARNESYLTRANSFERASE SUBUNIT BETA"/>
    <property type="match status" value="1"/>
</dbReference>
<evidence type="ECO:0000256" key="4">
    <source>
        <dbReference type="ARBA" id="ARBA00022553"/>
    </source>
</evidence>
<dbReference type="PANTHER" id="PTHR11774">
    <property type="entry name" value="GERANYLGERANYL TRANSFERASE TYPE BETA SUBUNIT"/>
    <property type="match status" value="1"/>
</dbReference>
<dbReference type="GO" id="GO:0004660">
    <property type="term" value="F:protein farnesyltransferase activity"/>
    <property type="evidence" value="ECO:0007669"/>
    <property type="project" value="UniProtKB-UniRule"/>
</dbReference>
<dbReference type="GO" id="GO:0008270">
    <property type="term" value="F:zinc ion binding"/>
    <property type="evidence" value="ECO:0007669"/>
    <property type="project" value="UniProtKB-UniRule"/>
</dbReference>
<keyword evidence="4" id="KW-0597">Phosphoprotein</keyword>
<evidence type="ECO:0000256" key="11">
    <source>
        <dbReference type="ARBA" id="ARBA00050225"/>
    </source>
</evidence>
<dbReference type="Pfam" id="PF00432">
    <property type="entry name" value="Prenyltrans"/>
    <property type="match status" value="1"/>
</dbReference>
<evidence type="ECO:0000313" key="17">
    <source>
        <dbReference type="Proteomes" id="UP001219518"/>
    </source>
</evidence>
<dbReference type="InterPro" id="IPR008930">
    <property type="entry name" value="Terpenoid_cyclase/PrenylTrfase"/>
</dbReference>
<evidence type="ECO:0000256" key="3">
    <source>
        <dbReference type="ARBA" id="ARBA00015798"/>
    </source>
</evidence>
<comment type="subunit">
    <text evidence="13">Heterodimer of FNTA and FNTB.</text>
</comment>
<evidence type="ECO:0000256" key="1">
    <source>
        <dbReference type="ARBA" id="ARBA00010497"/>
    </source>
</evidence>
<evidence type="ECO:0000259" key="15">
    <source>
        <dbReference type="Pfam" id="PF00432"/>
    </source>
</evidence>
<keyword evidence="17" id="KW-1185">Reference proteome</keyword>
<proteinExistence type="inferred from homology"/>
<keyword evidence="7 14" id="KW-0479">Metal-binding</keyword>
<reference evidence="16" key="2">
    <citation type="journal article" date="2023" name="BMC Genomics">
        <title>Pest status, molecular evolution, and epigenetic factors derived from the genome assembly of Frankliniella fusca, a thysanopteran phytovirus vector.</title>
        <authorList>
            <person name="Catto M.A."/>
            <person name="Labadie P.E."/>
            <person name="Jacobson A.L."/>
            <person name="Kennedy G.G."/>
            <person name="Srinivasan R."/>
            <person name="Hunt B.G."/>
        </authorList>
    </citation>
    <scope>NUCLEOTIDE SEQUENCE</scope>
    <source>
        <strain evidence="16">PL_HMW_Pooled</strain>
    </source>
</reference>
<dbReference type="SUPFAM" id="SSF48239">
    <property type="entry name" value="Terpenoid cyclases/Protein prenyltransferases"/>
    <property type="match status" value="1"/>
</dbReference>
<dbReference type="EMBL" id="JAHWGI010001106">
    <property type="protein sequence ID" value="KAK3922613.1"/>
    <property type="molecule type" value="Genomic_DNA"/>
</dbReference>
<dbReference type="AlphaFoldDB" id="A0AAE1HK43"/>
<comment type="caution">
    <text evidence="16">The sequence shown here is derived from an EMBL/GenBank/DDBJ whole genome shotgun (WGS) entry which is preliminary data.</text>
</comment>
<evidence type="ECO:0000256" key="5">
    <source>
        <dbReference type="ARBA" id="ARBA00022602"/>
    </source>
</evidence>
<evidence type="ECO:0000256" key="7">
    <source>
        <dbReference type="ARBA" id="ARBA00022723"/>
    </source>
</evidence>
<dbReference type="InterPro" id="IPR045089">
    <property type="entry name" value="PGGT1B-like"/>
</dbReference>
<dbReference type="InterPro" id="IPR001330">
    <property type="entry name" value="Prenyltrans"/>
</dbReference>
<keyword evidence="10" id="KW-0443">Lipid metabolism</keyword>
<dbReference type="FunFam" id="1.50.10.20:FF:000007">
    <property type="entry name" value="Protein farnesyltransferase subunit beta"/>
    <property type="match status" value="1"/>
</dbReference>
<evidence type="ECO:0000256" key="6">
    <source>
        <dbReference type="ARBA" id="ARBA00022679"/>
    </source>
</evidence>
<comment type="cofactor">
    <cofactor evidence="14">
        <name>Zn(2+)</name>
        <dbReference type="ChEBI" id="CHEBI:29105"/>
    </cofactor>
    <text evidence="14">Binds 1 zinc ion per subunit.</text>
</comment>
<dbReference type="CDD" id="cd02893">
    <property type="entry name" value="FTase"/>
    <property type="match status" value="1"/>
</dbReference>
<sequence>PAELLRLRLRLRQDEKERRVVMAEMEPVNRRNLEEIEAERFRDEDRSTASSNEQEDVERTVLNQFEMFDKRAEVDIDCPLLLRQKHADYIKKSLIHLHQSYQCLDSSRPWLLYWSLHSLALLEESLADEDYSHIVGFLARCQSPNGGFGGGPGQLPHIACTYAAVNALCSIGTKEAFSAINREKLLEFLWSVRQPDGSFLMHENGEIDVRGAYCALSVSKLTNIFTPELFEGSAEWIVRCQSYEGGFSACPGMEAHGGYSFCALAALFMLGKDNLCDMKAFMRWITNRQMRLEGGFQGRTNKLVDACYSFWQGGAFLFLHNILFKENKSIVNPDRWLFDQEALQEYILMCCQNSSGGLIDKPGKARDLYHTCYALSGLSVAQHTSLIKKYVVGSKSNLLAPIHPMFNITFDSAVKSMKYFENLPIPQIGIP</sequence>
<organism evidence="16 17">
    <name type="scientific">Frankliniella fusca</name>
    <dbReference type="NCBI Taxonomy" id="407009"/>
    <lineage>
        <taxon>Eukaryota</taxon>
        <taxon>Metazoa</taxon>
        <taxon>Ecdysozoa</taxon>
        <taxon>Arthropoda</taxon>
        <taxon>Hexapoda</taxon>
        <taxon>Insecta</taxon>
        <taxon>Pterygota</taxon>
        <taxon>Neoptera</taxon>
        <taxon>Paraneoptera</taxon>
        <taxon>Thysanoptera</taxon>
        <taxon>Terebrantia</taxon>
        <taxon>Thripoidea</taxon>
        <taxon>Thripidae</taxon>
        <taxon>Frankliniella</taxon>
    </lineage>
</organism>
<protein>
    <recommendedName>
        <fullName evidence="3 14">Protein farnesyltransferase subunit beta</fullName>
        <shortName evidence="14">FTase-beta</shortName>
        <ecNumber evidence="2 14">2.5.1.58</ecNumber>
    </recommendedName>
</protein>
<dbReference type="Gene3D" id="1.50.10.20">
    <property type="match status" value="1"/>
</dbReference>